<feature type="region of interest" description="Disordered" evidence="1">
    <location>
        <begin position="140"/>
        <end position="197"/>
    </location>
</feature>
<accession>A0AAV4BGJ2</accession>
<sequence>MVIVLPHPILTKNLVSSTTPGGKCLEMTASFCPSSGCVHGWQQIHNNVHLFRLVSSKSRLWRQVILFIVTPKMFILTERLNLEIRADRQVNKQDGRPLWELNHSPALHWLLPSRRLSSGPERRSNRRVLEILVQDRYPPCHNSPSIRSGLNNDNTYSTEQQPRSGTGDKGNRKQDGWMTLEESRRSRMAEEDTRSEKMEDINRGLHPALDGQSLQVTKLTSNSYKIIPVTTIDLDLRCRKNVPLAAV</sequence>
<evidence type="ECO:0000256" key="1">
    <source>
        <dbReference type="SAM" id="MobiDB-lite"/>
    </source>
</evidence>
<protein>
    <submittedName>
        <fullName evidence="2">Uncharacterized protein</fullName>
    </submittedName>
</protein>
<name>A0AAV4BGJ2_9GAST</name>
<feature type="compositionally biased region" description="Polar residues" evidence="1">
    <location>
        <begin position="142"/>
        <end position="164"/>
    </location>
</feature>
<keyword evidence="3" id="KW-1185">Reference proteome</keyword>
<reference evidence="2 3" key="1">
    <citation type="journal article" date="2021" name="Elife">
        <title>Chloroplast acquisition without the gene transfer in kleptoplastic sea slugs, Plakobranchus ocellatus.</title>
        <authorList>
            <person name="Maeda T."/>
            <person name="Takahashi S."/>
            <person name="Yoshida T."/>
            <person name="Shimamura S."/>
            <person name="Takaki Y."/>
            <person name="Nagai Y."/>
            <person name="Toyoda A."/>
            <person name="Suzuki Y."/>
            <person name="Arimoto A."/>
            <person name="Ishii H."/>
            <person name="Satoh N."/>
            <person name="Nishiyama T."/>
            <person name="Hasebe M."/>
            <person name="Maruyama T."/>
            <person name="Minagawa J."/>
            <person name="Obokata J."/>
            <person name="Shigenobu S."/>
        </authorList>
    </citation>
    <scope>NUCLEOTIDE SEQUENCE [LARGE SCALE GENOMIC DNA]</scope>
</reference>
<comment type="caution">
    <text evidence="2">The sequence shown here is derived from an EMBL/GenBank/DDBJ whole genome shotgun (WGS) entry which is preliminary data.</text>
</comment>
<dbReference type="EMBL" id="BLXT01004946">
    <property type="protein sequence ID" value="GFO18273.1"/>
    <property type="molecule type" value="Genomic_DNA"/>
</dbReference>
<organism evidence="2 3">
    <name type="scientific">Plakobranchus ocellatus</name>
    <dbReference type="NCBI Taxonomy" id="259542"/>
    <lineage>
        <taxon>Eukaryota</taxon>
        <taxon>Metazoa</taxon>
        <taxon>Spiralia</taxon>
        <taxon>Lophotrochozoa</taxon>
        <taxon>Mollusca</taxon>
        <taxon>Gastropoda</taxon>
        <taxon>Heterobranchia</taxon>
        <taxon>Euthyneura</taxon>
        <taxon>Panpulmonata</taxon>
        <taxon>Sacoglossa</taxon>
        <taxon>Placobranchoidea</taxon>
        <taxon>Plakobranchidae</taxon>
        <taxon>Plakobranchus</taxon>
    </lineage>
</organism>
<dbReference type="AlphaFoldDB" id="A0AAV4BGJ2"/>
<evidence type="ECO:0000313" key="2">
    <source>
        <dbReference type="EMBL" id="GFO18273.1"/>
    </source>
</evidence>
<dbReference type="Proteomes" id="UP000735302">
    <property type="component" value="Unassembled WGS sequence"/>
</dbReference>
<gene>
    <name evidence="2" type="ORF">PoB_004477800</name>
</gene>
<feature type="compositionally biased region" description="Basic and acidic residues" evidence="1">
    <location>
        <begin position="169"/>
        <end position="197"/>
    </location>
</feature>
<proteinExistence type="predicted"/>
<evidence type="ECO:0000313" key="3">
    <source>
        <dbReference type="Proteomes" id="UP000735302"/>
    </source>
</evidence>